<dbReference type="CDD" id="cd16393">
    <property type="entry name" value="SPO0J_N"/>
    <property type="match status" value="1"/>
</dbReference>
<dbReference type="Gene3D" id="1.10.10.2830">
    <property type="match status" value="1"/>
</dbReference>
<dbReference type="NCBIfam" id="TIGR00180">
    <property type="entry name" value="parB_part"/>
    <property type="match status" value="1"/>
</dbReference>
<dbReference type="GO" id="GO:0007059">
    <property type="term" value="P:chromosome segregation"/>
    <property type="evidence" value="ECO:0007669"/>
    <property type="project" value="UniProtKB-KW"/>
</dbReference>
<dbReference type="Pfam" id="PF17762">
    <property type="entry name" value="HTH_ParB"/>
    <property type="match status" value="1"/>
</dbReference>
<name>A0A8J7S5U0_9BACT</name>
<evidence type="ECO:0000256" key="1">
    <source>
        <dbReference type="ARBA" id="ARBA00006295"/>
    </source>
</evidence>
<comment type="caution">
    <text evidence="5">The sequence shown here is derived from an EMBL/GenBank/DDBJ whole genome shotgun (WGS) entry which is preliminary data.</text>
</comment>
<dbReference type="GO" id="GO:0003677">
    <property type="term" value="F:DNA binding"/>
    <property type="evidence" value="ECO:0007669"/>
    <property type="project" value="UniProtKB-KW"/>
</dbReference>
<accession>A0A8J7S5U0</accession>
<dbReference type="InterPro" id="IPR041468">
    <property type="entry name" value="HTH_ParB/Spo0J"/>
</dbReference>
<evidence type="ECO:0000313" key="5">
    <source>
        <dbReference type="EMBL" id="MBP3192508.1"/>
    </source>
</evidence>
<protein>
    <submittedName>
        <fullName evidence="5">ParB/RepB/Spo0J family partition protein</fullName>
    </submittedName>
</protein>
<dbReference type="PANTHER" id="PTHR33375">
    <property type="entry name" value="CHROMOSOME-PARTITIONING PROTEIN PARB-RELATED"/>
    <property type="match status" value="1"/>
</dbReference>
<dbReference type="InterPro" id="IPR003115">
    <property type="entry name" value="ParB_N"/>
</dbReference>
<organism evidence="5 6">
    <name type="scientific">Natronogracilivirga saccharolytica</name>
    <dbReference type="NCBI Taxonomy" id="2812953"/>
    <lineage>
        <taxon>Bacteria</taxon>
        <taxon>Pseudomonadati</taxon>
        <taxon>Balneolota</taxon>
        <taxon>Balneolia</taxon>
        <taxon>Balneolales</taxon>
        <taxon>Cyclonatronaceae</taxon>
        <taxon>Natronogracilivirga</taxon>
    </lineage>
</organism>
<dbReference type="Pfam" id="PF02195">
    <property type="entry name" value="ParB_N"/>
    <property type="match status" value="1"/>
</dbReference>
<dbReference type="GO" id="GO:0005694">
    <property type="term" value="C:chromosome"/>
    <property type="evidence" value="ECO:0007669"/>
    <property type="project" value="TreeGrafter"/>
</dbReference>
<dbReference type="FunFam" id="1.10.10.2830:FF:000001">
    <property type="entry name" value="Chromosome partitioning protein ParB"/>
    <property type="match status" value="1"/>
</dbReference>
<comment type="similarity">
    <text evidence="1">Belongs to the ParB family.</text>
</comment>
<keyword evidence="2" id="KW-0159">Chromosome partition</keyword>
<evidence type="ECO:0000256" key="2">
    <source>
        <dbReference type="ARBA" id="ARBA00022829"/>
    </source>
</evidence>
<dbReference type="InterPro" id="IPR050336">
    <property type="entry name" value="Chromosome_partition/occlusion"/>
</dbReference>
<reference evidence="5" key="1">
    <citation type="submission" date="2021-02" db="EMBL/GenBank/DDBJ databases">
        <title>Natronogracilivirga saccharolytica gen. nov. sp. nov. a new anaerobic, haloalkiliphilic carbohydrate-fermenting bacterium from soda lake and proposing of Cyclonatronumiaceae fam. nov. in the phylum Balneolaeota.</title>
        <authorList>
            <person name="Zhilina T.N."/>
            <person name="Sorokin D.Y."/>
            <person name="Zavarzina D.G."/>
            <person name="Toshchakov S.V."/>
            <person name="Kublanov I.V."/>
        </authorList>
    </citation>
    <scope>NUCLEOTIDE SEQUENCE</scope>
    <source>
        <strain evidence="5">Z-1702</strain>
    </source>
</reference>
<dbReference type="SUPFAM" id="SSF110849">
    <property type="entry name" value="ParB/Sulfiredoxin"/>
    <property type="match status" value="1"/>
</dbReference>
<dbReference type="Proteomes" id="UP000673975">
    <property type="component" value="Unassembled WGS sequence"/>
</dbReference>
<proteinExistence type="inferred from homology"/>
<evidence type="ECO:0000313" key="6">
    <source>
        <dbReference type="Proteomes" id="UP000673975"/>
    </source>
</evidence>
<dbReference type="PANTHER" id="PTHR33375:SF1">
    <property type="entry name" value="CHROMOSOME-PARTITIONING PROTEIN PARB-RELATED"/>
    <property type="match status" value="1"/>
</dbReference>
<dbReference type="SMART" id="SM00470">
    <property type="entry name" value="ParB"/>
    <property type="match status" value="1"/>
</dbReference>
<dbReference type="AlphaFoldDB" id="A0A8J7S5U0"/>
<keyword evidence="6" id="KW-1185">Reference proteome</keyword>
<sequence length="303" mass="34991">MMTKKVLGRGLGAFFPEYEDDQTSESGGSREHQVLKRVNITVELPVSDIRPNPHQPREDFDEIKLQELSDSIRQHGLIQPVTVRAISEDKFELISGERRLRATKMAGITTIPAYIREVDDDDIIAFALIENVQREQLNPIEVALGYKRLLEECDFTQDQVAKKLGKNRSTVTNMLRLLNLRPTIQSALKTNKISTGHARTLITIEDPKVQDKLLNKAIEEDWSVRQIEDAVRKLDQKKKSRNKLLKEKDQKDVHLMEISNRLRNKYSTRVQIKKKNKGGEIRLEYYSDDDFERLISLLESAQE</sequence>
<dbReference type="SUPFAM" id="SSF109709">
    <property type="entry name" value="KorB DNA-binding domain-like"/>
    <property type="match status" value="1"/>
</dbReference>
<feature type="domain" description="ParB-like N-terminal" evidence="4">
    <location>
        <begin position="42"/>
        <end position="132"/>
    </location>
</feature>
<evidence type="ECO:0000256" key="3">
    <source>
        <dbReference type="ARBA" id="ARBA00023125"/>
    </source>
</evidence>
<evidence type="ECO:0000259" key="4">
    <source>
        <dbReference type="SMART" id="SM00470"/>
    </source>
</evidence>
<keyword evidence="3" id="KW-0238">DNA-binding</keyword>
<dbReference type="FunFam" id="3.90.1530.30:FF:000001">
    <property type="entry name" value="Chromosome partitioning protein ParB"/>
    <property type="match status" value="1"/>
</dbReference>
<dbReference type="InterPro" id="IPR036086">
    <property type="entry name" value="ParB/Sulfiredoxin_sf"/>
</dbReference>
<gene>
    <name evidence="5" type="ORF">NATSA_07520</name>
</gene>
<dbReference type="Gene3D" id="3.90.1530.30">
    <property type="match status" value="1"/>
</dbReference>
<dbReference type="EMBL" id="JAFIDN010000004">
    <property type="protein sequence ID" value="MBP3192508.1"/>
    <property type="molecule type" value="Genomic_DNA"/>
</dbReference>
<dbReference type="InterPro" id="IPR004437">
    <property type="entry name" value="ParB/RepB/Spo0J"/>
</dbReference>